<comment type="subcellular location">
    <subcellularLocation>
        <location evidence="9">Nucleus</location>
        <location evidence="9">Nuclear pore complex</location>
    </subcellularLocation>
    <subcellularLocation>
        <location evidence="9">Nucleus membrane</location>
    </subcellularLocation>
</comment>
<comment type="similarity">
    <text evidence="1 9">Belongs to the nucleoporin Nup84/Nup107 family.</text>
</comment>
<dbReference type="GO" id="GO:0006606">
    <property type="term" value="P:protein import into nucleus"/>
    <property type="evidence" value="ECO:0007669"/>
    <property type="project" value="TreeGrafter"/>
</dbReference>
<dbReference type="PANTHER" id="PTHR13003">
    <property type="entry name" value="NUP107-RELATED"/>
    <property type="match status" value="1"/>
</dbReference>
<dbReference type="GO" id="GO:0031080">
    <property type="term" value="C:nuclear pore outer ring"/>
    <property type="evidence" value="ECO:0007669"/>
    <property type="project" value="TreeGrafter"/>
</dbReference>
<evidence type="ECO:0000256" key="4">
    <source>
        <dbReference type="ARBA" id="ARBA00022927"/>
    </source>
</evidence>
<gene>
    <name evidence="10" type="primary">100641753</name>
</gene>
<name>A0AAN0IXD0_AMPQE</name>
<reference evidence="11" key="1">
    <citation type="journal article" date="2010" name="Nature">
        <title>The Amphimedon queenslandica genome and the evolution of animal complexity.</title>
        <authorList>
            <person name="Srivastava M."/>
            <person name="Simakov O."/>
            <person name="Chapman J."/>
            <person name="Fahey B."/>
            <person name="Gauthier M.E."/>
            <person name="Mitros T."/>
            <person name="Richards G.S."/>
            <person name="Conaco C."/>
            <person name="Dacre M."/>
            <person name="Hellsten U."/>
            <person name="Larroux C."/>
            <person name="Putnam N.H."/>
            <person name="Stanke M."/>
            <person name="Adamska M."/>
            <person name="Darling A."/>
            <person name="Degnan S.M."/>
            <person name="Oakley T.H."/>
            <person name="Plachetzki D.C."/>
            <person name="Zhai Y."/>
            <person name="Adamski M."/>
            <person name="Calcino A."/>
            <person name="Cummins S.F."/>
            <person name="Goodstein D.M."/>
            <person name="Harris C."/>
            <person name="Jackson D.J."/>
            <person name="Leys S.P."/>
            <person name="Shu S."/>
            <person name="Woodcroft B.J."/>
            <person name="Vervoort M."/>
            <person name="Kosik K.S."/>
            <person name="Manning G."/>
            <person name="Degnan B.M."/>
            <person name="Rokhsar D.S."/>
        </authorList>
    </citation>
    <scope>NUCLEOTIDE SEQUENCE [LARGE SCALE GENOMIC DNA]</scope>
</reference>
<comment type="function">
    <text evidence="9">Functions as a component of the nuclear pore complex (NPC).</text>
</comment>
<dbReference type="Gene3D" id="1.20.190.50">
    <property type="match status" value="1"/>
</dbReference>
<keyword evidence="6 9" id="KW-0906">Nuclear pore complex</keyword>
<evidence type="ECO:0000256" key="7">
    <source>
        <dbReference type="ARBA" id="ARBA00023136"/>
    </source>
</evidence>
<dbReference type="Pfam" id="PF04121">
    <property type="entry name" value="Nup84_Nup100"/>
    <property type="match status" value="1"/>
</dbReference>
<keyword evidence="5 9" id="KW-0811">Translocation</keyword>
<reference evidence="10" key="2">
    <citation type="submission" date="2024-06" db="UniProtKB">
        <authorList>
            <consortium name="EnsemblMetazoa"/>
        </authorList>
    </citation>
    <scope>IDENTIFICATION</scope>
</reference>
<dbReference type="FunFam" id="1.10.3450.20:FF:000001">
    <property type="entry name" value="Nuclear pore complex protein"/>
    <property type="match status" value="1"/>
</dbReference>
<evidence type="ECO:0000256" key="5">
    <source>
        <dbReference type="ARBA" id="ARBA00023010"/>
    </source>
</evidence>
<keyword evidence="7 9" id="KW-0472">Membrane</keyword>
<dbReference type="Proteomes" id="UP000007879">
    <property type="component" value="Unassembled WGS sequence"/>
</dbReference>
<evidence type="ECO:0000313" key="10">
    <source>
        <dbReference type="EnsemblMetazoa" id="XP_019849420.1"/>
    </source>
</evidence>
<dbReference type="GO" id="GO:0000973">
    <property type="term" value="P:post-transcriptional tethering of RNA polymerase II gene DNA at nuclear periphery"/>
    <property type="evidence" value="ECO:0007669"/>
    <property type="project" value="TreeGrafter"/>
</dbReference>
<dbReference type="GO" id="GO:0031965">
    <property type="term" value="C:nuclear membrane"/>
    <property type="evidence" value="ECO:0007669"/>
    <property type="project" value="UniProtKB-SubCell"/>
</dbReference>
<proteinExistence type="inferred from homology"/>
<keyword evidence="11" id="KW-1185">Reference proteome</keyword>
<dbReference type="GO" id="GO:0017056">
    <property type="term" value="F:structural constituent of nuclear pore"/>
    <property type="evidence" value="ECO:0007669"/>
    <property type="project" value="UniProtKB-UniRule"/>
</dbReference>
<dbReference type="EnsemblMetazoa" id="XM_019993861.1">
    <property type="protein sequence ID" value="XP_019849420.1"/>
    <property type="gene ID" value="LOC100641753"/>
</dbReference>
<protein>
    <recommendedName>
        <fullName evidence="9">Nuclear pore complex protein</fullName>
    </recommendedName>
</protein>
<dbReference type="GO" id="GO:0006406">
    <property type="term" value="P:mRNA export from nucleus"/>
    <property type="evidence" value="ECO:0007669"/>
    <property type="project" value="TreeGrafter"/>
</dbReference>
<dbReference type="AlphaFoldDB" id="A0AAN0IXD0"/>
<evidence type="ECO:0000256" key="9">
    <source>
        <dbReference type="RuleBase" id="RU365072"/>
    </source>
</evidence>
<keyword evidence="8 9" id="KW-0539">Nucleus</keyword>
<organism evidence="10 11">
    <name type="scientific">Amphimedon queenslandica</name>
    <name type="common">Sponge</name>
    <dbReference type="NCBI Taxonomy" id="400682"/>
    <lineage>
        <taxon>Eukaryota</taxon>
        <taxon>Metazoa</taxon>
        <taxon>Porifera</taxon>
        <taxon>Demospongiae</taxon>
        <taxon>Heteroscleromorpha</taxon>
        <taxon>Haplosclerida</taxon>
        <taxon>Niphatidae</taxon>
        <taxon>Amphimedon</taxon>
    </lineage>
</organism>
<evidence type="ECO:0000256" key="2">
    <source>
        <dbReference type="ARBA" id="ARBA00022448"/>
    </source>
</evidence>
<keyword evidence="3" id="KW-0509">mRNA transport</keyword>
<evidence type="ECO:0000256" key="3">
    <source>
        <dbReference type="ARBA" id="ARBA00022816"/>
    </source>
</evidence>
<evidence type="ECO:0000256" key="8">
    <source>
        <dbReference type="ARBA" id="ARBA00023242"/>
    </source>
</evidence>
<dbReference type="Gene3D" id="1.10.3450.20">
    <property type="match status" value="1"/>
</dbReference>
<keyword evidence="4" id="KW-0653">Protein transport</keyword>
<dbReference type="InterPro" id="IPR007252">
    <property type="entry name" value="Nup84/Nup107"/>
</dbReference>
<evidence type="ECO:0000256" key="1">
    <source>
        <dbReference type="ARBA" id="ARBA00009510"/>
    </source>
</evidence>
<accession>A0AAN0IXD0</accession>
<keyword evidence="2 9" id="KW-0813">Transport</keyword>
<comment type="subunit">
    <text evidence="9">Part of the nuclear pore complex (NPC).</text>
</comment>
<sequence length="813" mass="92833">MEEVDQEPDSTSVSSTTNRWQFLSEGVFSQHVPSPAVARPVGALRSTVLQRRTRTDDAPERINTSLRTLDSVLGGASPVTTPLASRSHLPTLETSVRSPNVTLSLMNESGVLRRMELSATPITPRPRTNDTNNTGLFSQIEDQSSFQLSLDQSLSSPPLKLNEKTYPNHPMLQVGLELMATFHNHLQEKNSPAQLLELLEGMEQTCAFQIDHLKSLENPTNVKDVLRELQLERDTWQLMRGLYSDRLSSSEEEEEDMIERELLPRTDKSIIEDFYSSDKFIRQAQIVVDWLEDIASRQLSNFPAKVKYYTDSVSWESTLHDVQHNLNTEHIVTELDPDGPSRQKRHLSDLDEKDEASLAKHLFECVRAGDINKAQELCLHCGQSWKSATLDGWKLYHDPNLLKGIDSELEEVEGNLGRTLWKSSCWELVKSSSYCDHEKALYAALSGNISHLLPVCQNWYDYVWAYFKVMVDVRVEQKLLVSNRYPSDDTVIIEMPQDYWKTILVPELIFQEIEATPSHKIRRQCTSCYHKAQKHIILGSLDGLVDDMHEWLKNTSQTHSHLLRFMAHLVLFVKAVHSSYHESKCNDILEAFIKTLVSHHLTDLVALYCSYLPPDRQVTAYSSLLESTTEPLQQKKCLELARECGLDVASITKQVVTTTQLLQEDVVPFPMDLAHDPGISESDRKKIDVLDWLFYEEVHRDEALRQSNALIREFLAVNKYRGADEVFQKIPSDTVTVITRNWSAKNGSSPLSHRLMSDIHEYVSIEAYLKAIKFFNLWFEHFHLSRPVSPSNGGTGGFMEQVAFDRQSEKHQS</sequence>
<evidence type="ECO:0000313" key="11">
    <source>
        <dbReference type="Proteomes" id="UP000007879"/>
    </source>
</evidence>
<evidence type="ECO:0000256" key="6">
    <source>
        <dbReference type="ARBA" id="ARBA00023132"/>
    </source>
</evidence>
<dbReference type="PANTHER" id="PTHR13003:SF2">
    <property type="entry name" value="NUCLEAR PORE COMPLEX PROTEIN NUP107"/>
    <property type="match status" value="1"/>
</dbReference>